<dbReference type="PROSITE" id="PS50191">
    <property type="entry name" value="CRAL_TRIO"/>
    <property type="match status" value="1"/>
</dbReference>
<dbReference type="PANTHER" id="PTHR46590">
    <property type="entry name" value="PHOSPHATIDYLINOSITOL TRANSFER PROTEIN CSR1-RELATED"/>
    <property type="match status" value="1"/>
</dbReference>
<dbReference type="InterPro" id="IPR001251">
    <property type="entry name" value="CRAL-TRIO_dom"/>
</dbReference>
<evidence type="ECO:0000259" key="2">
    <source>
        <dbReference type="PROSITE" id="PS50191"/>
    </source>
</evidence>
<protein>
    <submittedName>
        <fullName evidence="3">CRAL-TRIO domain-containing protein</fullName>
    </submittedName>
</protein>
<reference evidence="3 4" key="1">
    <citation type="submission" date="2016-04" db="EMBL/GenBank/DDBJ databases">
        <title>Evolutionary innovation and constraint leading to complex multicellularity in the Ascomycota.</title>
        <authorList>
            <person name="Cisse O."/>
            <person name="Nguyen A."/>
            <person name="Hewitt D.A."/>
            <person name="Jedd G."/>
            <person name="Stajich J.E."/>
        </authorList>
    </citation>
    <scope>NUCLEOTIDE SEQUENCE [LARGE SCALE GENOMIC DNA]</scope>
    <source>
        <strain evidence="3 4">DAH-3</strain>
    </source>
</reference>
<evidence type="ECO:0000313" key="4">
    <source>
        <dbReference type="Proteomes" id="UP000186594"/>
    </source>
</evidence>
<proteinExistence type="predicted"/>
<evidence type="ECO:0000313" key="3">
    <source>
        <dbReference type="EMBL" id="OLL25150.1"/>
    </source>
</evidence>
<sequence length="471" mass="53395">MMPSDPLPEIFQAHLEETLALQQKVRACLGSVLRDYTAREADYAASADYLQDTVSVFKFYRRAKFDMDKAAAAILDNVLWRIGFSEAEPKDTVAHMSLASFDQTLKALVYGLFFIIPHAFDIHGRPVGVLRVRNMIRENGDAGTKAIKDLIAFQLEIARKYMWALTSENWEEFGMEASKAITRFVVVVDLEGAGMSNVAANLIPYFIGLLRYHFPLSIASVYVLNYSCWHLGIWQVAKQTLPESALKRLKFLSKEEIQSFITASNLPQEFGGTMEYIYNYTNDEILVQYGFPRRYVDAELYGLQRPKSCESIADVFVTATPNTPLHSRSPSVSENFKIPSSLRMTVRARIPTEPLAQLTEVNLNQIDRKLESHVQELSSTSVVSFDPFTTANESVVPENKPISMLYHVAQVVHDNSGWLLNKAKKYGKKAAILMTYYIVFMVMFNKGGLVERGLRLYRRSRIQTAFGQNEI</sequence>
<dbReference type="SUPFAM" id="SSF52087">
    <property type="entry name" value="CRAL/TRIO domain"/>
    <property type="match status" value="1"/>
</dbReference>
<name>A0A1U7LR51_NEOID</name>
<organism evidence="3 4">
    <name type="scientific">Neolecta irregularis (strain DAH-3)</name>
    <dbReference type="NCBI Taxonomy" id="1198029"/>
    <lineage>
        <taxon>Eukaryota</taxon>
        <taxon>Fungi</taxon>
        <taxon>Dikarya</taxon>
        <taxon>Ascomycota</taxon>
        <taxon>Taphrinomycotina</taxon>
        <taxon>Neolectales</taxon>
        <taxon>Neolectaceae</taxon>
        <taxon>Neolecta</taxon>
    </lineage>
</organism>
<evidence type="ECO:0000256" key="1">
    <source>
        <dbReference type="SAM" id="Phobius"/>
    </source>
</evidence>
<comment type="caution">
    <text evidence="3">The sequence shown here is derived from an EMBL/GenBank/DDBJ whole genome shotgun (WGS) entry which is preliminary data.</text>
</comment>
<dbReference type="InterPro" id="IPR052432">
    <property type="entry name" value="PITP/CRAL-TRIO"/>
</dbReference>
<dbReference type="Pfam" id="PF00650">
    <property type="entry name" value="CRAL_TRIO"/>
    <property type="match status" value="1"/>
</dbReference>
<feature type="domain" description="CRAL-TRIO" evidence="2">
    <location>
        <begin position="101"/>
        <end position="278"/>
    </location>
</feature>
<keyword evidence="1" id="KW-1133">Transmembrane helix</keyword>
<dbReference type="Gene3D" id="3.40.525.10">
    <property type="entry name" value="CRAL-TRIO lipid binding domain"/>
    <property type="match status" value="1"/>
</dbReference>
<accession>A0A1U7LR51</accession>
<dbReference type="Proteomes" id="UP000186594">
    <property type="component" value="Unassembled WGS sequence"/>
</dbReference>
<keyword evidence="4" id="KW-1185">Reference proteome</keyword>
<dbReference type="PANTHER" id="PTHR46590:SF4">
    <property type="entry name" value="CRAL-TRIO DOMAIN-CONTAINING PROTEIN"/>
    <property type="match status" value="1"/>
</dbReference>
<dbReference type="OrthoDB" id="30289at2759"/>
<dbReference type="InterPro" id="IPR036865">
    <property type="entry name" value="CRAL-TRIO_dom_sf"/>
</dbReference>
<dbReference type="AlphaFoldDB" id="A0A1U7LR51"/>
<dbReference type="CDD" id="cd00170">
    <property type="entry name" value="SEC14"/>
    <property type="match status" value="1"/>
</dbReference>
<keyword evidence="1" id="KW-0472">Membrane</keyword>
<gene>
    <name evidence="3" type="ORF">NEOLI_000604</name>
</gene>
<keyword evidence="1" id="KW-0812">Transmembrane</keyword>
<feature type="transmembrane region" description="Helical" evidence="1">
    <location>
        <begin position="430"/>
        <end position="449"/>
    </location>
</feature>
<dbReference type="OMA" id="RHEMTIK"/>
<dbReference type="SMART" id="SM00516">
    <property type="entry name" value="SEC14"/>
    <property type="match status" value="1"/>
</dbReference>
<dbReference type="EMBL" id="LXFE01000491">
    <property type="protein sequence ID" value="OLL25150.1"/>
    <property type="molecule type" value="Genomic_DNA"/>
</dbReference>